<dbReference type="Pfam" id="PF13386">
    <property type="entry name" value="DsbD_2"/>
    <property type="match status" value="1"/>
</dbReference>
<accession>A0A5C5UTM1</accession>
<dbReference type="PANTHER" id="PTHR42208">
    <property type="entry name" value="HEAVY METAL TRANSPORTER-RELATED"/>
    <property type="match status" value="1"/>
</dbReference>
<dbReference type="InterPro" id="IPR039447">
    <property type="entry name" value="UreH-like_TM_dom"/>
</dbReference>
<sequence precursor="true">MITLAAAVLFASLLGSLHCAGMCGPFVAFAVNDPAGAPQTRLQLAYHLGRLTTYMLLGAAAGAAGALVDLTSTLAGLQPLAMAAAGGLMMVFGGLELARVAGLRMGHARPPQAMVRAVQAGQRVAFTMPPVRRALTIGLLTTLLPCGWLYAFAITAAGTGRPLAGAAVMAVFWAGTLPVLITLGMGVQAAMGALGKRMPAVCAIALIGVGMYTLAGRAGLDPATLANAAAPAGANQTLAPNPHELPPCCRPAVTPEELP</sequence>
<gene>
    <name evidence="3" type="ORF">KOR34_52100</name>
</gene>
<dbReference type="EMBL" id="SIHJ01000008">
    <property type="protein sequence ID" value="TWT29398.1"/>
    <property type="molecule type" value="Genomic_DNA"/>
</dbReference>
<evidence type="ECO:0000313" key="3">
    <source>
        <dbReference type="EMBL" id="TWT29398.1"/>
    </source>
</evidence>
<keyword evidence="1" id="KW-0812">Transmembrane</keyword>
<proteinExistence type="predicted"/>
<feature type="transmembrane region" description="Helical" evidence="1">
    <location>
        <begin position="134"/>
        <end position="157"/>
    </location>
</feature>
<dbReference type="AlphaFoldDB" id="A0A5C5UTM1"/>
<evidence type="ECO:0000313" key="4">
    <source>
        <dbReference type="Proteomes" id="UP000316714"/>
    </source>
</evidence>
<comment type="caution">
    <text evidence="3">The sequence shown here is derived from an EMBL/GenBank/DDBJ whole genome shotgun (WGS) entry which is preliminary data.</text>
</comment>
<name>A0A5C5UTM1_9BACT</name>
<keyword evidence="1" id="KW-0472">Membrane</keyword>
<dbReference type="PANTHER" id="PTHR42208:SF1">
    <property type="entry name" value="HEAVY METAL TRANSPORTER"/>
    <property type="match status" value="1"/>
</dbReference>
<evidence type="ECO:0000259" key="2">
    <source>
        <dbReference type="Pfam" id="PF13386"/>
    </source>
</evidence>
<reference evidence="3 4" key="1">
    <citation type="submission" date="2019-02" db="EMBL/GenBank/DDBJ databases">
        <title>Deep-cultivation of Planctomycetes and their phenomic and genomic characterization uncovers novel biology.</title>
        <authorList>
            <person name="Wiegand S."/>
            <person name="Jogler M."/>
            <person name="Boedeker C."/>
            <person name="Pinto D."/>
            <person name="Vollmers J."/>
            <person name="Rivas-Marin E."/>
            <person name="Kohn T."/>
            <person name="Peeters S.H."/>
            <person name="Heuer A."/>
            <person name="Rast P."/>
            <person name="Oberbeckmann S."/>
            <person name="Bunk B."/>
            <person name="Jeske O."/>
            <person name="Meyerdierks A."/>
            <person name="Storesund J.E."/>
            <person name="Kallscheuer N."/>
            <person name="Luecker S."/>
            <person name="Lage O.M."/>
            <person name="Pohl T."/>
            <person name="Merkel B.J."/>
            <person name="Hornburger P."/>
            <person name="Mueller R.-W."/>
            <person name="Bruemmer F."/>
            <person name="Labrenz M."/>
            <person name="Spormann A.M."/>
            <person name="Op Den Camp H."/>
            <person name="Overmann J."/>
            <person name="Amann R."/>
            <person name="Jetten M.S.M."/>
            <person name="Mascher T."/>
            <person name="Medema M.H."/>
            <person name="Devos D.P."/>
            <person name="Kaster A.-K."/>
            <person name="Ovreas L."/>
            <person name="Rohde M."/>
            <person name="Galperin M.Y."/>
            <person name="Jogler C."/>
        </authorList>
    </citation>
    <scope>NUCLEOTIDE SEQUENCE [LARGE SCALE GENOMIC DNA]</scope>
    <source>
        <strain evidence="3 4">KOR34</strain>
    </source>
</reference>
<dbReference type="Proteomes" id="UP000316714">
    <property type="component" value="Unassembled WGS sequence"/>
</dbReference>
<feature type="transmembrane region" description="Helical" evidence="1">
    <location>
        <begin position="163"/>
        <end position="186"/>
    </location>
</feature>
<evidence type="ECO:0000256" key="1">
    <source>
        <dbReference type="SAM" id="Phobius"/>
    </source>
</evidence>
<dbReference type="RefSeq" id="WP_197531749.1">
    <property type="nucleotide sequence ID" value="NZ_SIHJ01000008.1"/>
</dbReference>
<organism evidence="3 4">
    <name type="scientific">Posidoniimonas corsicana</name>
    <dbReference type="NCBI Taxonomy" id="1938618"/>
    <lineage>
        <taxon>Bacteria</taxon>
        <taxon>Pseudomonadati</taxon>
        <taxon>Planctomycetota</taxon>
        <taxon>Planctomycetia</taxon>
        <taxon>Pirellulales</taxon>
        <taxon>Lacipirellulaceae</taxon>
        <taxon>Posidoniimonas</taxon>
    </lineage>
</organism>
<feature type="transmembrane region" description="Helical" evidence="1">
    <location>
        <begin position="80"/>
        <end position="98"/>
    </location>
</feature>
<feature type="domain" description="Urease accessory protein UreH-like transmembrane" evidence="2">
    <location>
        <begin position="8"/>
        <end position="212"/>
    </location>
</feature>
<keyword evidence="4" id="KW-1185">Reference proteome</keyword>
<keyword evidence="1" id="KW-1133">Transmembrane helix</keyword>
<feature type="transmembrane region" description="Helical" evidence="1">
    <location>
        <begin position="198"/>
        <end position="215"/>
    </location>
</feature>
<protein>
    <recommendedName>
        <fullName evidence="2">Urease accessory protein UreH-like transmembrane domain-containing protein</fullName>
    </recommendedName>
</protein>